<sequence length="310" mass="34439">MGSLPHIVEDCMGVLQLYSDGTVSRSDDINFPFPIAAYDSSVVFRDVLYDAAHGLHLRLFKPATSSRAKLPVLYFIHGGGFCVGSRSWPNSHNCCFRLALGLEALVVAPDYRLAPENRLPAAVEDGGRAIEWLRREADEWIDDRVDLERVFVMGDSSGGNIAHHLAVGFRSSVRVRGFILMAPFFGGVVRTKSEEGPPEDFLNLDALDRFWRLSLPVGEDRDHPLANPFGPRSMGLEGVDLGPIMVMVGGNEMLKDRVQNYAKTLAQLGNKIQYVEFEGKQHGFFTNCQDSQFGDEIVAIIKHFIIQNSL</sequence>
<evidence type="ECO:0000259" key="2">
    <source>
        <dbReference type="Pfam" id="PF07859"/>
    </source>
</evidence>
<evidence type="ECO:0000256" key="1">
    <source>
        <dbReference type="ARBA" id="ARBA00010515"/>
    </source>
</evidence>
<evidence type="ECO:0000313" key="3">
    <source>
        <dbReference type="Proteomes" id="UP000504603"/>
    </source>
</evidence>
<dbReference type="Proteomes" id="UP000504603">
    <property type="component" value="Unplaced"/>
</dbReference>
<dbReference type="SUPFAM" id="SSF53474">
    <property type="entry name" value="alpha/beta-Hydrolases"/>
    <property type="match status" value="1"/>
</dbReference>
<dbReference type="OrthoDB" id="408631at2759"/>
<dbReference type="Pfam" id="PF07859">
    <property type="entry name" value="Abhydrolase_3"/>
    <property type="match status" value="1"/>
</dbReference>
<dbReference type="PANTHER" id="PTHR23024">
    <property type="entry name" value="ARYLACETAMIDE DEACETYLASE"/>
    <property type="match status" value="1"/>
</dbReference>
<feature type="domain" description="Alpha/beta hydrolase fold-3" evidence="2">
    <location>
        <begin position="74"/>
        <end position="285"/>
    </location>
</feature>
<dbReference type="RefSeq" id="XP_022132573.1">
    <property type="nucleotide sequence ID" value="XM_022276881.1"/>
</dbReference>
<accession>A0A6J1BWM5</accession>
<organism evidence="3 4">
    <name type="scientific">Momordica charantia</name>
    <name type="common">Bitter gourd</name>
    <name type="synonym">Balsam pear</name>
    <dbReference type="NCBI Taxonomy" id="3673"/>
    <lineage>
        <taxon>Eukaryota</taxon>
        <taxon>Viridiplantae</taxon>
        <taxon>Streptophyta</taxon>
        <taxon>Embryophyta</taxon>
        <taxon>Tracheophyta</taxon>
        <taxon>Spermatophyta</taxon>
        <taxon>Magnoliopsida</taxon>
        <taxon>eudicotyledons</taxon>
        <taxon>Gunneridae</taxon>
        <taxon>Pentapetalae</taxon>
        <taxon>rosids</taxon>
        <taxon>fabids</taxon>
        <taxon>Cucurbitales</taxon>
        <taxon>Cucurbitaceae</taxon>
        <taxon>Momordiceae</taxon>
        <taxon>Momordica</taxon>
    </lineage>
</organism>
<evidence type="ECO:0000313" key="4">
    <source>
        <dbReference type="RefSeq" id="XP_022132573.1"/>
    </source>
</evidence>
<dbReference type="InterPro" id="IPR050466">
    <property type="entry name" value="Carboxylest/Gibb_receptor"/>
</dbReference>
<comment type="similarity">
    <text evidence="1">Belongs to the 'GDXG' lipolytic enzyme family.</text>
</comment>
<dbReference type="GO" id="GO:0016787">
    <property type="term" value="F:hydrolase activity"/>
    <property type="evidence" value="ECO:0007669"/>
    <property type="project" value="InterPro"/>
</dbReference>
<protein>
    <submittedName>
        <fullName evidence="4">Probable carboxylesterase 15</fullName>
    </submittedName>
</protein>
<dbReference type="InterPro" id="IPR013094">
    <property type="entry name" value="AB_hydrolase_3"/>
</dbReference>
<reference evidence="4" key="1">
    <citation type="submission" date="2025-08" db="UniProtKB">
        <authorList>
            <consortium name="RefSeq"/>
        </authorList>
    </citation>
    <scope>IDENTIFICATION</scope>
    <source>
        <strain evidence="4">OHB3-1</strain>
    </source>
</reference>
<dbReference type="Gene3D" id="3.40.50.1820">
    <property type="entry name" value="alpha/beta hydrolase"/>
    <property type="match status" value="1"/>
</dbReference>
<gene>
    <name evidence="4" type="primary">LOC111005401</name>
</gene>
<keyword evidence="3" id="KW-1185">Reference proteome</keyword>
<name>A0A6J1BWM5_MOMCH</name>
<dbReference type="GeneID" id="111005401"/>
<dbReference type="InterPro" id="IPR029058">
    <property type="entry name" value="AB_hydrolase_fold"/>
</dbReference>
<dbReference type="KEGG" id="mcha:111005401"/>
<proteinExistence type="inferred from homology"/>
<dbReference type="PANTHER" id="PTHR23024:SF406">
    <property type="entry name" value="CARBOXYLESTERASE 15-RELATED"/>
    <property type="match status" value="1"/>
</dbReference>
<dbReference type="AlphaFoldDB" id="A0A6J1BWM5"/>